<comment type="similarity">
    <text evidence="8">Belongs to the MobA family.</text>
</comment>
<dbReference type="AlphaFoldDB" id="A0A2S0HW87"/>
<evidence type="ECO:0000256" key="4">
    <source>
        <dbReference type="ARBA" id="ARBA00022741"/>
    </source>
</evidence>
<proteinExistence type="inferred from homology"/>
<evidence type="ECO:0000313" key="10">
    <source>
        <dbReference type="EMBL" id="AVI50951.1"/>
    </source>
</evidence>
<feature type="binding site" evidence="8">
    <location>
        <begin position="14"/>
        <end position="16"/>
    </location>
    <ligand>
        <name>GTP</name>
        <dbReference type="ChEBI" id="CHEBI:37565"/>
    </ligand>
</feature>
<keyword evidence="5 8" id="KW-0460">Magnesium</keyword>
<feature type="binding site" evidence="8">
    <location>
        <position position="99"/>
    </location>
    <ligand>
        <name>Mg(2+)</name>
        <dbReference type="ChEBI" id="CHEBI:18420"/>
    </ligand>
</feature>
<dbReference type="EMBL" id="CP027062">
    <property type="protein sequence ID" value="AVI50951.1"/>
    <property type="molecule type" value="Genomic_DNA"/>
</dbReference>
<evidence type="ECO:0000259" key="9">
    <source>
        <dbReference type="Pfam" id="PF12804"/>
    </source>
</evidence>
<name>A0A2S0HW87_9FLAO</name>
<feature type="binding site" evidence="8">
    <location>
        <position position="74"/>
    </location>
    <ligand>
        <name>GTP</name>
        <dbReference type="ChEBI" id="CHEBI:37565"/>
    </ligand>
</feature>
<dbReference type="GO" id="GO:0006777">
    <property type="term" value="P:Mo-molybdopterin cofactor biosynthetic process"/>
    <property type="evidence" value="ECO:0007669"/>
    <property type="project" value="UniProtKB-KW"/>
</dbReference>
<evidence type="ECO:0000256" key="3">
    <source>
        <dbReference type="ARBA" id="ARBA00022723"/>
    </source>
</evidence>
<dbReference type="KEGG" id="aue:C5O00_07075"/>
<dbReference type="EC" id="2.7.7.77" evidence="8"/>
<dbReference type="Proteomes" id="UP000238442">
    <property type="component" value="Chromosome"/>
</dbReference>
<dbReference type="GO" id="GO:0061603">
    <property type="term" value="F:molybdenum cofactor guanylyltransferase activity"/>
    <property type="evidence" value="ECO:0007669"/>
    <property type="project" value="UniProtKB-EC"/>
</dbReference>
<gene>
    <name evidence="8" type="primary">mobA</name>
    <name evidence="10" type="ORF">C5O00_07075</name>
</gene>
<evidence type="ECO:0000313" key="11">
    <source>
        <dbReference type="Proteomes" id="UP000238442"/>
    </source>
</evidence>
<accession>A0A2S0HW87</accession>
<dbReference type="InterPro" id="IPR013482">
    <property type="entry name" value="Molybde_CF_guanTrfase"/>
</dbReference>
<evidence type="ECO:0000256" key="8">
    <source>
        <dbReference type="HAMAP-Rule" id="MF_00316"/>
    </source>
</evidence>
<dbReference type="GO" id="GO:0005737">
    <property type="term" value="C:cytoplasm"/>
    <property type="evidence" value="ECO:0007669"/>
    <property type="project" value="UniProtKB-SubCell"/>
</dbReference>
<dbReference type="OrthoDB" id="9788394at2"/>
<comment type="function">
    <text evidence="8">Transfers a GMP moiety from GTP to Mo-molybdopterin (Mo-MPT) cofactor (Moco or molybdenum cofactor) to form Mo-molybdopterin guanine dinucleotide (Mo-MGD) cofactor.</text>
</comment>
<keyword evidence="3 8" id="KW-0479">Metal-binding</keyword>
<keyword evidence="7 8" id="KW-0501">Molybdenum cofactor biosynthesis</keyword>
<feature type="domain" description="MobA-like NTP transferase" evidence="9">
    <location>
        <begin position="11"/>
        <end position="158"/>
    </location>
</feature>
<dbReference type="CDD" id="cd02503">
    <property type="entry name" value="MobA"/>
    <property type="match status" value="1"/>
</dbReference>
<dbReference type="Pfam" id="PF12804">
    <property type="entry name" value="NTP_transf_3"/>
    <property type="match status" value="1"/>
</dbReference>
<dbReference type="InterPro" id="IPR029044">
    <property type="entry name" value="Nucleotide-diphossugar_trans"/>
</dbReference>
<evidence type="ECO:0000256" key="7">
    <source>
        <dbReference type="ARBA" id="ARBA00023150"/>
    </source>
</evidence>
<keyword evidence="4 8" id="KW-0547">Nucleotide-binding</keyword>
<comment type="caution">
    <text evidence="8">Lacks conserved residue(s) required for the propagation of feature annotation.</text>
</comment>
<dbReference type="GO" id="GO:0046872">
    <property type="term" value="F:metal ion binding"/>
    <property type="evidence" value="ECO:0007669"/>
    <property type="project" value="UniProtKB-KW"/>
</dbReference>
<dbReference type="GO" id="GO:0005525">
    <property type="term" value="F:GTP binding"/>
    <property type="evidence" value="ECO:0007669"/>
    <property type="project" value="UniProtKB-UniRule"/>
</dbReference>
<comment type="cofactor">
    <cofactor evidence="8">
        <name>Mg(2+)</name>
        <dbReference type="ChEBI" id="CHEBI:18420"/>
    </cofactor>
</comment>
<organism evidence="10 11">
    <name type="scientific">Pukyongia salina</name>
    <dbReference type="NCBI Taxonomy" id="2094025"/>
    <lineage>
        <taxon>Bacteria</taxon>
        <taxon>Pseudomonadati</taxon>
        <taxon>Bacteroidota</taxon>
        <taxon>Flavobacteriia</taxon>
        <taxon>Flavobacteriales</taxon>
        <taxon>Flavobacteriaceae</taxon>
        <taxon>Pukyongia</taxon>
    </lineage>
</organism>
<comment type="domain">
    <text evidence="8">The N-terminal domain determines nucleotide recognition and specific binding, while the C-terminal domain determines the specific binding to the target protein.</text>
</comment>
<dbReference type="HAMAP" id="MF_00316">
    <property type="entry name" value="MobA"/>
    <property type="match status" value="1"/>
</dbReference>
<reference evidence="10 11" key="1">
    <citation type="submission" date="2018-02" db="EMBL/GenBank/DDBJ databases">
        <title>Genomic analysis of the strain RR4-38 isolated from a seawater recirculating aquaculture system.</title>
        <authorList>
            <person name="Kim Y.-S."/>
            <person name="Jang Y.H."/>
            <person name="Kim K.-H."/>
        </authorList>
    </citation>
    <scope>NUCLEOTIDE SEQUENCE [LARGE SCALE GENOMIC DNA]</scope>
    <source>
        <strain evidence="10 11">RR4-38</strain>
    </source>
</reference>
<feature type="binding site" evidence="8">
    <location>
        <position position="26"/>
    </location>
    <ligand>
        <name>GTP</name>
        <dbReference type="ChEBI" id="CHEBI:37565"/>
    </ligand>
</feature>
<keyword evidence="2 8" id="KW-0808">Transferase</keyword>
<evidence type="ECO:0000256" key="1">
    <source>
        <dbReference type="ARBA" id="ARBA00022490"/>
    </source>
</evidence>
<dbReference type="Gene3D" id="3.90.550.10">
    <property type="entry name" value="Spore Coat Polysaccharide Biosynthesis Protein SpsA, Chain A"/>
    <property type="match status" value="1"/>
</dbReference>
<keyword evidence="6 8" id="KW-0342">GTP-binding</keyword>
<feature type="binding site" evidence="8">
    <location>
        <position position="99"/>
    </location>
    <ligand>
        <name>GTP</name>
        <dbReference type="ChEBI" id="CHEBI:37565"/>
    </ligand>
</feature>
<protein>
    <recommendedName>
        <fullName evidence="8">Probable molybdenum cofactor guanylyltransferase</fullName>
        <shortName evidence="8">MoCo guanylyltransferase</shortName>
        <ecNumber evidence="8">2.7.7.77</ecNumber>
    </recommendedName>
    <alternativeName>
        <fullName evidence="8">GTP:molybdopterin guanylyltransferase</fullName>
    </alternativeName>
    <alternativeName>
        <fullName evidence="8">Mo-MPT guanylyltransferase</fullName>
    </alternativeName>
    <alternativeName>
        <fullName evidence="8">Molybdopterin guanylyltransferase</fullName>
    </alternativeName>
    <alternativeName>
        <fullName evidence="8">Molybdopterin-guanine dinucleotide synthase</fullName>
        <shortName evidence="8">MGD synthase</shortName>
    </alternativeName>
</protein>
<evidence type="ECO:0000256" key="5">
    <source>
        <dbReference type="ARBA" id="ARBA00022842"/>
    </source>
</evidence>
<evidence type="ECO:0000256" key="2">
    <source>
        <dbReference type="ARBA" id="ARBA00022679"/>
    </source>
</evidence>
<dbReference type="RefSeq" id="WP_105216166.1">
    <property type="nucleotide sequence ID" value="NZ_CP027062.1"/>
</dbReference>
<dbReference type="SUPFAM" id="SSF53448">
    <property type="entry name" value="Nucleotide-diphospho-sugar transferases"/>
    <property type="match status" value="1"/>
</dbReference>
<comment type="catalytic activity">
    <reaction evidence="8">
        <text>Mo-molybdopterin + GTP + H(+) = Mo-molybdopterin guanine dinucleotide + diphosphate</text>
        <dbReference type="Rhea" id="RHEA:34243"/>
        <dbReference type="ChEBI" id="CHEBI:15378"/>
        <dbReference type="ChEBI" id="CHEBI:33019"/>
        <dbReference type="ChEBI" id="CHEBI:37565"/>
        <dbReference type="ChEBI" id="CHEBI:71302"/>
        <dbReference type="ChEBI" id="CHEBI:71310"/>
        <dbReference type="EC" id="2.7.7.77"/>
    </reaction>
</comment>
<comment type="subcellular location">
    <subcellularLocation>
        <location evidence="8">Cytoplasm</location>
    </subcellularLocation>
</comment>
<keyword evidence="1 8" id="KW-0963">Cytoplasm</keyword>
<keyword evidence="11" id="KW-1185">Reference proteome</keyword>
<dbReference type="InterPro" id="IPR025877">
    <property type="entry name" value="MobA-like_NTP_Trfase"/>
</dbReference>
<dbReference type="PANTHER" id="PTHR19136">
    <property type="entry name" value="MOLYBDENUM COFACTOR GUANYLYLTRANSFERASE"/>
    <property type="match status" value="1"/>
</dbReference>
<evidence type="ECO:0000256" key="6">
    <source>
        <dbReference type="ARBA" id="ARBA00023134"/>
    </source>
</evidence>
<sequence>MVTVEKKHITGILLAGGRSSRMGTDKGFVMLKGLSFANRIINTMKPFVHEIIIVSDHTRYDKLLIRRVEDIVKDSGPVAGIHAALTHSHTDLNLVLSCDIPLIEEEVVSTLLQGYDPQYDIIQLAYNGSTIPLIGLYHKNCLPQCESLLKQGERRLTKFVEASKTKTIELPPHLGHYTTNVNTREQLELLKNEYEH</sequence>
<dbReference type="PANTHER" id="PTHR19136:SF81">
    <property type="entry name" value="MOLYBDENUM COFACTOR GUANYLYLTRANSFERASE"/>
    <property type="match status" value="1"/>
</dbReference>